<dbReference type="PANTHER" id="PTHR48079">
    <property type="entry name" value="PROTEIN YEEZ"/>
    <property type="match status" value="1"/>
</dbReference>
<dbReference type="RefSeq" id="WP_105743048.1">
    <property type="nucleotide sequence ID" value="NZ_PVBR01000012.1"/>
</dbReference>
<dbReference type="EMBL" id="PVBR01000012">
    <property type="protein sequence ID" value="PRD42409.1"/>
    <property type="molecule type" value="Genomic_DNA"/>
</dbReference>
<dbReference type="InterPro" id="IPR036291">
    <property type="entry name" value="NAD(P)-bd_dom_sf"/>
</dbReference>
<dbReference type="GO" id="GO:0005737">
    <property type="term" value="C:cytoplasm"/>
    <property type="evidence" value="ECO:0007669"/>
    <property type="project" value="TreeGrafter"/>
</dbReference>
<reference evidence="2 3" key="1">
    <citation type="submission" date="2018-02" db="EMBL/GenBank/DDBJ databases">
        <title>The draft genome of Phyllobacterium sp. 1N-3.</title>
        <authorList>
            <person name="Liu L."/>
            <person name="Li L."/>
            <person name="Zhang X."/>
            <person name="Wang T."/>
            <person name="Liang L."/>
        </authorList>
    </citation>
    <scope>NUCLEOTIDE SEQUENCE [LARGE SCALE GENOMIC DNA]</scope>
    <source>
        <strain evidence="2 3">1N-3</strain>
    </source>
</reference>
<evidence type="ECO:0000313" key="2">
    <source>
        <dbReference type="EMBL" id="PRD42409.1"/>
    </source>
</evidence>
<dbReference type="Pfam" id="PF01370">
    <property type="entry name" value="Epimerase"/>
    <property type="match status" value="1"/>
</dbReference>
<protein>
    <recommendedName>
        <fullName evidence="1">NAD-dependent epimerase/dehydratase domain-containing protein</fullName>
    </recommendedName>
</protein>
<evidence type="ECO:0000259" key="1">
    <source>
        <dbReference type="Pfam" id="PF01370"/>
    </source>
</evidence>
<dbReference type="SUPFAM" id="SSF51735">
    <property type="entry name" value="NAD(P)-binding Rossmann-fold domains"/>
    <property type="match status" value="1"/>
</dbReference>
<accession>A0A2S9IPF8</accession>
<dbReference type="Proteomes" id="UP000239434">
    <property type="component" value="Unassembled WGS sequence"/>
</dbReference>
<dbReference type="InterPro" id="IPR051783">
    <property type="entry name" value="NAD(P)-dependent_oxidoreduct"/>
</dbReference>
<dbReference type="Gene3D" id="3.40.50.720">
    <property type="entry name" value="NAD(P)-binding Rossmann-like Domain"/>
    <property type="match status" value="1"/>
</dbReference>
<name>A0A2S9IPF8_9HYPH</name>
<feature type="domain" description="NAD-dependent epimerase/dehydratase" evidence="1">
    <location>
        <begin position="8"/>
        <end position="231"/>
    </location>
</feature>
<evidence type="ECO:0000313" key="3">
    <source>
        <dbReference type="Proteomes" id="UP000239434"/>
    </source>
</evidence>
<dbReference type="PANTHER" id="PTHR48079:SF6">
    <property type="entry name" value="NAD(P)-BINDING DOMAIN-CONTAINING PROTEIN-RELATED"/>
    <property type="match status" value="1"/>
</dbReference>
<organism evidence="2 3">
    <name type="scientific">Phyllobacterium phragmitis</name>
    <dbReference type="NCBI Taxonomy" id="2670329"/>
    <lineage>
        <taxon>Bacteria</taxon>
        <taxon>Pseudomonadati</taxon>
        <taxon>Pseudomonadota</taxon>
        <taxon>Alphaproteobacteria</taxon>
        <taxon>Hyphomicrobiales</taxon>
        <taxon>Phyllobacteriaceae</taxon>
        <taxon>Phyllobacterium</taxon>
    </lineage>
</organism>
<proteinExistence type="predicted"/>
<dbReference type="AlphaFoldDB" id="A0A2S9IPF8"/>
<comment type="caution">
    <text evidence="2">The sequence shown here is derived from an EMBL/GenBank/DDBJ whole genome shotgun (WGS) entry which is preliminary data.</text>
</comment>
<sequence>MNTGRARILVTGASGFVGRALVPHLLKAGYAVRAASRTPENIRLEGVETAILPSPDAPSAAFEALVAGCDHVVHLAAIAHARHRQATAAYEAVNQILAERLAEAAHGSTSGKFVFISSIRAQCGPVRDGIVRETDPAMPQDDYGRAKLAAEKTIASTFAGTGKFTILRPVLVYGPGVRGNMGMLIRLARLPIPLPFAGLDARRSLLDREALCDAILHAIREPRTNGGTYLVADAAPLSVAEIIAAVRMGLGRRPALFPLPQAWLERLASLTGQSRRWQAVTGGLVASPLLLEATGWHPPSDTFRRIAESIRQDSRN</sequence>
<keyword evidence="3" id="KW-1185">Reference proteome</keyword>
<dbReference type="InterPro" id="IPR001509">
    <property type="entry name" value="Epimerase_deHydtase"/>
</dbReference>
<gene>
    <name evidence="2" type="ORF">C5748_16630</name>
</gene>
<dbReference type="GO" id="GO:0004029">
    <property type="term" value="F:aldehyde dehydrogenase (NAD+) activity"/>
    <property type="evidence" value="ECO:0007669"/>
    <property type="project" value="TreeGrafter"/>
</dbReference>